<organism evidence="1 2">
    <name type="scientific">Streptomyces boluensis</name>
    <dbReference type="NCBI Taxonomy" id="1775135"/>
    <lineage>
        <taxon>Bacteria</taxon>
        <taxon>Bacillati</taxon>
        <taxon>Actinomycetota</taxon>
        <taxon>Actinomycetes</taxon>
        <taxon>Kitasatosporales</taxon>
        <taxon>Streptomycetaceae</taxon>
        <taxon>Streptomyces</taxon>
    </lineage>
</organism>
<sequence>MSGPIAYDADAEHPHVLAFQWVRGGAPDEPYHEATGVCPVCGCGMTKRWAYGQSVVRKGGFLGRRREPDAGEPWYTSCTCRTLHLGRPREEESGCGAWLTLAPPGPGQGGGAS</sequence>
<dbReference type="RefSeq" id="WP_161702755.1">
    <property type="nucleotide sequence ID" value="NZ_JAAAHS010000294.1"/>
</dbReference>
<proteinExistence type="predicted"/>
<evidence type="ECO:0000313" key="1">
    <source>
        <dbReference type="EMBL" id="NBE55211.1"/>
    </source>
</evidence>
<gene>
    <name evidence="1" type="ORF">GUY60_28055</name>
</gene>
<comment type="caution">
    <text evidence="1">The sequence shown here is derived from an EMBL/GenBank/DDBJ whole genome shotgun (WGS) entry which is preliminary data.</text>
</comment>
<protein>
    <submittedName>
        <fullName evidence="1">Uncharacterized protein</fullName>
    </submittedName>
</protein>
<dbReference type="Proteomes" id="UP000598297">
    <property type="component" value="Unassembled WGS sequence"/>
</dbReference>
<name>A0A964UTS5_9ACTN</name>
<accession>A0A964UTS5</accession>
<keyword evidence="2" id="KW-1185">Reference proteome</keyword>
<dbReference type="OrthoDB" id="4263953at2"/>
<dbReference type="AlphaFoldDB" id="A0A964UTS5"/>
<evidence type="ECO:0000313" key="2">
    <source>
        <dbReference type="Proteomes" id="UP000598297"/>
    </source>
</evidence>
<reference evidence="1" key="1">
    <citation type="submission" date="2020-01" db="EMBL/GenBank/DDBJ databases">
        <title>Whole-genome analyses of novel actinobacteria.</title>
        <authorList>
            <person name="Sahin N."/>
        </authorList>
    </citation>
    <scope>NUCLEOTIDE SEQUENCE</scope>
    <source>
        <strain evidence="1">YC537</strain>
    </source>
</reference>
<dbReference type="EMBL" id="JAAAHS010000294">
    <property type="protein sequence ID" value="NBE55211.1"/>
    <property type="molecule type" value="Genomic_DNA"/>
</dbReference>